<dbReference type="EMBL" id="JBHTCM010000006">
    <property type="protein sequence ID" value="MFC7332623.1"/>
    <property type="molecule type" value="Genomic_DNA"/>
</dbReference>
<dbReference type="RefSeq" id="WP_377357345.1">
    <property type="nucleotide sequence ID" value="NZ_JBHTCM010000006.1"/>
</dbReference>
<dbReference type="Gene3D" id="3.90.70.10">
    <property type="entry name" value="Cysteine proteinases"/>
    <property type="match status" value="1"/>
</dbReference>
<evidence type="ECO:0000313" key="2">
    <source>
        <dbReference type="EMBL" id="MFC7332623.1"/>
    </source>
</evidence>
<evidence type="ECO:0000313" key="3">
    <source>
        <dbReference type="Proteomes" id="UP001596456"/>
    </source>
</evidence>
<name>A0ABW2KTS2_9PROT</name>
<gene>
    <name evidence="2" type="ORF">ACFQPS_05570</name>
</gene>
<dbReference type="Pfam" id="PF03412">
    <property type="entry name" value="Peptidase_C39"/>
    <property type="match status" value="1"/>
</dbReference>
<reference evidence="3" key="1">
    <citation type="journal article" date="2019" name="Int. J. Syst. Evol. Microbiol.">
        <title>The Global Catalogue of Microorganisms (GCM) 10K type strain sequencing project: providing services to taxonomists for standard genome sequencing and annotation.</title>
        <authorList>
            <consortium name="The Broad Institute Genomics Platform"/>
            <consortium name="The Broad Institute Genome Sequencing Center for Infectious Disease"/>
            <person name="Wu L."/>
            <person name="Ma J."/>
        </authorList>
    </citation>
    <scope>NUCLEOTIDE SEQUENCE [LARGE SCALE GENOMIC DNA]</scope>
    <source>
        <strain evidence="3">CGMCC 1.16275</strain>
    </source>
</reference>
<sequence length="108" mass="11904">MTPPNQLQAFSNRLSECGLACLAMVLGHHGHVTDLSALRRRFSVSLKGTTMKTIALMGQRLGLAHLKDLKLPAILHWDMNHFVVLAAVTGDRVTIHDPAKRGGRRMAR</sequence>
<evidence type="ECO:0000259" key="1">
    <source>
        <dbReference type="Pfam" id="PF03412"/>
    </source>
</evidence>
<dbReference type="InterPro" id="IPR005074">
    <property type="entry name" value="Peptidase_C39"/>
</dbReference>
<keyword evidence="3" id="KW-1185">Reference proteome</keyword>
<protein>
    <submittedName>
        <fullName evidence="2">Cysteine peptidase family C39 domain-containing protein</fullName>
    </submittedName>
</protein>
<feature type="domain" description="Peptidase C39" evidence="1">
    <location>
        <begin position="13"/>
        <end position="105"/>
    </location>
</feature>
<proteinExistence type="predicted"/>
<organism evidence="2 3">
    <name type="scientific">Rhodocista pekingensis</name>
    <dbReference type="NCBI Taxonomy" id="201185"/>
    <lineage>
        <taxon>Bacteria</taxon>
        <taxon>Pseudomonadati</taxon>
        <taxon>Pseudomonadota</taxon>
        <taxon>Alphaproteobacteria</taxon>
        <taxon>Rhodospirillales</taxon>
        <taxon>Azospirillaceae</taxon>
        <taxon>Rhodocista</taxon>
    </lineage>
</organism>
<dbReference type="Proteomes" id="UP001596456">
    <property type="component" value="Unassembled WGS sequence"/>
</dbReference>
<comment type="caution">
    <text evidence="2">The sequence shown here is derived from an EMBL/GenBank/DDBJ whole genome shotgun (WGS) entry which is preliminary data.</text>
</comment>
<accession>A0ABW2KTS2</accession>